<feature type="domain" description="Tyr recombinase" evidence="4">
    <location>
        <begin position="23"/>
        <end position="195"/>
    </location>
</feature>
<dbReference type="Proteomes" id="UP000634004">
    <property type="component" value="Unassembled WGS sequence"/>
</dbReference>
<reference evidence="5" key="2">
    <citation type="submission" date="2020-09" db="EMBL/GenBank/DDBJ databases">
        <authorList>
            <person name="Sun Q."/>
            <person name="Kim S."/>
        </authorList>
    </citation>
    <scope>NUCLEOTIDE SEQUENCE</scope>
    <source>
        <strain evidence="5">KCTC 32513</strain>
    </source>
</reference>
<organism evidence="5 6">
    <name type="scientific">Algimonas arctica</name>
    <dbReference type="NCBI Taxonomy" id="1479486"/>
    <lineage>
        <taxon>Bacteria</taxon>
        <taxon>Pseudomonadati</taxon>
        <taxon>Pseudomonadota</taxon>
        <taxon>Alphaproteobacteria</taxon>
        <taxon>Maricaulales</taxon>
        <taxon>Robiginitomaculaceae</taxon>
        <taxon>Algimonas</taxon>
    </lineage>
</organism>
<dbReference type="InterPro" id="IPR050808">
    <property type="entry name" value="Phage_Integrase"/>
</dbReference>
<reference evidence="5" key="1">
    <citation type="journal article" date="2014" name="Int. J. Syst. Evol. Microbiol.">
        <title>Complete genome sequence of Corynebacterium casei LMG S-19264T (=DSM 44701T), isolated from a smear-ripened cheese.</title>
        <authorList>
            <consortium name="US DOE Joint Genome Institute (JGI-PGF)"/>
            <person name="Walter F."/>
            <person name="Albersmeier A."/>
            <person name="Kalinowski J."/>
            <person name="Ruckert C."/>
        </authorList>
    </citation>
    <scope>NUCLEOTIDE SEQUENCE</scope>
    <source>
        <strain evidence="5">KCTC 32513</strain>
    </source>
</reference>
<dbReference type="Gene3D" id="1.10.443.10">
    <property type="entry name" value="Intergrase catalytic core"/>
    <property type="match status" value="1"/>
</dbReference>
<dbReference type="InterPro" id="IPR013762">
    <property type="entry name" value="Integrase-like_cat_sf"/>
</dbReference>
<keyword evidence="6" id="KW-1185">Reference proteome</keyword>
<dbReference type="InterPro" id="IPR002104">
    <property type="entry name" value="Integrase_catalytic"/>
</dbReference>
<evidence type="ECO:0000313" key="6">
    <source>
        <dbReference type="Proteomes" id="UP000634004"/>
    </source>
</evidence>
<dbReference type="PROSITE" id="PS51898">
    <property type="entry name" value="TYR_RECOMBINASE"/>
    <property type="match status" value="1"/>
</dbReference>
<gene>
    <name evidence="5" type="ORF">GCM10009069_16560</name>
</gene>
<dbReference type="GO" id="GO:0003677">
    <property type="term" value="F:DNA binding"/>
    <property type="evidence" value="ECO:0007669"/>
    <property type="project" value="InterPro"/>
</dbReference>
<comment type="caution">
    <text evidence="5">The sequence shown here is derived from an EMBL/GenBank/DDBJ whole genome shotgun (WGS) entry which is preliminary data.</text>
</comment>
<dbReference type="SUPFAM" id="SSF56349">
    <property type="entry name" value="DNA breaking-rejoining enzymes"/>
    <property type="match status" value="1"/>
</dbReference>
<evidence type="ECO:0000256" key="2">
    <source>
        <dbReference type="ARBA" id="ARBA00022908"/>
    </source>
</evidence>
<proteinExistence type="inferred from homology"/>
<name>A0A8J3CSD0_9PROT</name>
<dbReference type="GO" id="GO:0015074">
    <property type="term" value="P:DNA integration"/>
    <property type="evidence" value="ECO:0007669"/>
    <property type="project" value="UniProtKB-KW"/>
</dbReference>
<dbReference type="AlphaFoldDB" id="A0A8J3CSD0"/>
<dbReference type="Pfam" id="PF00589">
    <property type="entry name" value="Phage_integrase"/>
    <property type="match status" value="1"/>
</dbReference>
<evidence type="ECO:0000259" key="4">
    <source>
        <dbReference type="PROSITE" id="PS51898"/>
    </source>
</evidence>
<protein>
    <recommendedName>
        <fullName evidence="4">Tyr recombinase domain-containing protein</fullName>
    </recommendedName>
</protein>
<dbReference type="GO" id="GO:0006310">
    <property type="term" value="P:DNA recombination"/>
    <property type="evidence" value="ECO:0007669"/>
    <property type="project" value="UniProtKB-KW"/>
</dbReference>
<keyword evidence="3" id="KW-0233">DNA recombination</keyword>
<comment type="similarity">
    <text evidence="1">Belongs to the 'phage' integrase family.</text>
</comment>
<evidence type="ECO:0000256" key="3">
    <source>
        <dbReference type="ARBA" id="ARBA00023172"/>
    </source>
</evidence>
<sequence>MLIGRHWKMGVIDALIKQTAKTKHHKAMPWNDVTAFMKEIEPRDAVSALALRFLILTATRSGETRLAERSEINFETQTWTIPASLMKMGRPHRIPLSPQAMTILNQCKGFDETYLFPASKPNKTMSDMVFSALYKRMGLHGLTTYGFRSSFRDWCSDYAGAPREVSEVALAHVRGDMTERAYARSDLFEKRKDLMSDWGKFLFRQ</sequence>
<evidence type="ECO:0000313" key="5">
    <source>
        <dbReference type="EMBL" id="GHA94119.1"/>
    </source>
</evidence>
<dbReference type="CDD" id="cd00801">
    <property type="entry name" value="INT_P4_C"/>
    <property type="match status" value="1"/>
</dbReference>
<keyword evidence="2" id="KW-0229">DNA integration</keyword>
<dbReference type="InterPro" id="IPR011010">
    <property type="entry name" value="DNA_brk_join_enz"/>
</dbReference>
<accession>A0A8J3CSD0</accession>
<dbReference type="EMBL" id="BMZH01000005">
    <property type="protein sequence ID" value="GHA94119.1"/>
    <property type="molecule type" value="Genomic_DNA"/>
</dbReference>
<dbReference type="PANTHER" id="PTHR30629:SF2">
    <property type="entry name" value="PROPHAGE INTEGRASE INTS-RELATED"/>
    <property type="match status" value="1"/>
</dbReference>
<dbReference type="PANTHER" id="PTHR30629">
    <property type="entry name" value="PROPHAGE INTEGRASE"/>
    <property type="match status" value="1"/>
</dbReference>
<evidence type="ECO:0000256" key="1">
    <source>
        <dbReference type="ARBA" id="ARBA00008857"/>
    </source>
</evidence>